<organism evidence="1 2">
    <name type="scientific">Rhizobium meliloti</name>
    <name type="common">Ensifer meliloti</name>
    <name type="synonym">Sinorhizobium meliloti</name>
    <dbReference type="NCBI Taxonomy" id="382"/>
    <lineage>
        <taxon>Bacteria</taxon>
        <taxon>Pseudomonadati</taxon>
        <taxon>Pseudomonadota</taxon>
        <taxon>Alphaproteobacteria</taxon>
        <taxon>Hyphomicrobiales</taxon>
        <taxon>Rhizobiaceae</taxon>
        <taxon>Sinorhizobium/Ensifer group</taxon>
        <taxon>Sinorhizobium</taxon>
    </lineage>
</organism>
<evidence type="ECO:0000313" key="2">
    <source>
        <dbReference type="Proteomes" id="UP000429484"/>
    </source>
</evidence>
<gene>
    <name evidence="1" type="ORF">GHK53_27080</name>
</gene>
<sequence>MEVIALILCTYLFYAAHRSEGAVAKIGHAGHSRSPHRDRPAVRAQTIPCFARINWHGRNDGLAEQNCGCARGIGAIKAQLRLSDRADAHRPVPVGQLSKEWLRLEAQEKRECGRAIPAGVRA</sequence>
<dbReference type="AlphaFoldDB" id="A0AAW9TW33"/>
<evidence type="ECO:0000313" key="1">
    <source>
        <dbReference type="EMBL" id="MQW36334.1"/>
    </source>
</evidence>
<name>A0AAW9TW33_RHIML</name>
<comment type="caution">
    <text evidence="1">The sequence shown here is derived from an EMBL/GenBank/DDBJ whole genome shotgun (WGS) entry which is preliminary data.</text>
</comment>
<proteinExistence type="predicted"/>
<accession>A0AAW9TW33</accession>
<dbReference type="Proteomes" id="UP000429484">
    <property type="component" value="Unassembled WGS sequence"/>
</dbReference>
<evidence type="ECO:0008006" key="3">
    <source>
        <dbReference type="Google" id="ProtNLM"/>
    </source>
</evidence>
<protein>
    <recommendedName>
        <fullName evidence="3">Secreted protein</fullName>
    </recommendedName>
</protein>
<reference evidence="1 2" key="1">
    <citation type="journal article" date="2013" name="Genome Biol.">
        <title>Comparative genomics of the core and accessory genomes of 48 Sinorhizobium strains comprising five genospecies.</title>
        <authorList>
            <person name="Sugawara M."/>
            <person name="Epstein B."/>
            <person name="Badgley B.D."/>
            <person name="Unno T."/>
            <person name="Xu L."/>
            <person name="Reese J."/>
            <person name="Gyaneshwar P."/>
            <person name="Denny R."/>
            <person name="Mudge J."/>
            <person name="Bharti A.K."/>
            <person name="Farmer A.D."/>
            <person name="May G.D."/>
            <person name="Woodward J.E."/>
            <person name="Medigue C."/>
            <person name="Vallenet D."/>
            <person name="Lajus A."/>
            <person name="Rouy Z."/>
            <person name="Martinez-Vaz B."/>
            <person name="Tiffin P."/>
            <person name="Young N.D."/>
            <person name="Sadowsky M.J."/>
        </authorList>
    </citation>
    <scope>NUCLEOTIDE SEQUENCE [LARGE SCALE GENOMIC DNA]</scope>
    <source>
        <strain evidence="1 2">N6B1</strain>
    </source>
</reference>
<dbReference type="EMBL" id="WISR01000218">
    <property type="protein sequence ID" value="MQW36334.1"/>
    <property type="molecule type" value="Genomic_DNA"/>
</dbReference>